<accession>A0A3L9YAA9</accession>
<evidence type="ECO:0000256" key="2">
    <source>
        <dbReference type="SAM" id="MobiDB-lite"/>
    </source>
</evidence>
<feature type="domain" description="N-acetyltransferase" evidence="3">
    <location>
        <begin position="9"/>
        <end position="168"/>
    </location>
</feature>
<dbReference type="InterPro" id="IPR016181">
    <property type="entry name" value="Acyl_CoA_acyltransferase"/>
</dbReference>
<evidence type="ECO:0000313" key="5">
    <source>
        <dbReference type="Proteomes" id="UP000281343"/>
    </source>
</evidence>
<evidence type="ECO:0000259" key="3">
    <source>
        <dbReference type="PROSITE" id="PS51186"/>
    </source>
</evidence>
<dbReference type="PANTHER" id="PTHR31438:SF1">
    <property type="entry name" value="LYSINE N-ACYLTRANSFERASE C17G9.06C-RELATED"/>
    <property type="match status" value="1"/>
</dbReference>
<dbReference type="AlphaFoldDB" id="A0A3L9YAA9"/>
<feature type="region of interest" description="Disordered" evidence="2">
    <location>
        <begin position="168"/>
        <end position="193"/>
    </location>
</feature>
<protein>
    <submittedName>
        <fullName evidence="4">GNAT family N-acetyltransferase</fullName>
    </submittedName>
</protein>
<dbReference type="Proteomes" id="UP000281343">
    <property type="component" value="Unassembled WGS sequence"/>
</dbReference>
<evidence type="ECO:0000313" key="4">
    <source>
        <dbReference type="EMBL" id="RMA44057.1"/>
    </source>
</evidence>
<keyword evidence="1" id="KW-0046">Antibiotic resistance</keyword>
<dbReference type="InterPro" id="IPR000182">
    <property type="entry name" value="GNAT_dom"/>
</dbReference>
<organism evidence="4 5">
    <name type="scientific">Rhodophyticola porphyridii</name>
    <dbReference type="NCBI Taxonomy" id="1852017"/>
    <lineage>
        <taxon>Bacteria</taxon>
        <taxon>Pseudomonadati</taxon>
        <taxon>Pseudomonadota</taxon>
        <taxon>Alphaproteobacteria</taxon>
        <taxon>Rhodobacterales</taxon>
        <taxon>Roseobacteraceae</taxon>
        <taxon>Rhodophyticola</taxon>
    </lineage>
</organism>
<name>A0A3L9YAA9_9RHOB</name>
<dbReference type="GO" id="GO:0016410">
    <property type="term" value="F:N-acyltransferase activity"/>
    <property type="evidence" value="ECO:0007669"/>
    <property type="project" value="TreeGrafter"/>
</dbReference>
<dbReference type="Pfam" id="PF13523">
    <property type="entry name" value="Acetyltransf_8"/>
    <property type="match status" value="1"/>
</dbReference>
<dbReference type="SUPFAM" id="SSF55729">
    <property type="entry name" value="Acyl-CoA N-acyltransferases (Nat)"/>
    <property type="match status" value="1"/>
</dbReference>
<dbReference type="PANTHER" id="PTHR31438">
    <property type="entry name" value="LYSINE N-ACYLTRANSFERASE C17G9.06C-RELATED"/>
    <property type="match status" value="1"/>
</dbReference>
<keyword evidence="5" id="KW-1185">Reference proteome</keyword>
<evidence type="ECO:0000256" key="1">
    <source>
        <dbReference type="ARBA" id="ARBA00023251"/>
    </source>
</evidence>
<comment type="caution">
    <text evidence="4">The sequence shown here is derived from an EMBL/GenBank/DDBJ whole genome shotgun (WGS) entry which is preliminary data.</text>
</comment>
<proteinExistence type="predicted"/>
<gene>
    <name evidence="4" type="ORF">D9R08_03880</name>
</gene>
<reference evidence="4 5" key="1">
    <citation type="submission" date="2018-10" db="EMBL/GenBank/DDBJ databases">
        <authorList>
            <person name="Jung H.S."/>
            <person name="Jeon C.O."/>
        </authorList>
    </citation>
    <scope>NUCLEOTIDE SEQUENCE [LARGE SCALE GENOMIC DNA]</scope>
    <source>
        <strain evidence="4 5">MA-7-27</strain>
    </source>
</reference>
<dbReference type="PROSITE" id="PS51186">
    <property type="entry name" value="GNAT"/>
    <property type="match status" value="1"/>
</dbReference>
<keyword evidence="4" id="KW-0808">Transferase</keyword>
<dbReference type="Gene3D" id="3.40.630.30">
    <property type="match status" value="1"/>
</dbReference>
<sequence>MMIPQTSRYSFPRLTRAHYPLIESWLSQPHIGGWWGTAAAEIALMEEDLDAGPTDMRIVELDGHPFAFVQDYPAHHWPAPHFADLPADARAMDTFLGDPAFLAKGHAQAYLRQRALEIIEAGTSTVVIDPDPSNARAVATYRAAGFSALEERACEDGDVVLVMVFRRQTTEPPEPAPPSPGDGIPAPDKKTSS</sequence>
<dbReference type="GO" id="GO:0046677">
    <property type="term" value="P:response to antibiotic"/>
    <property type="evidence" value="ECO:0007669"/>
    <property type="project" value="UniProtKB-KW"/>
</dbReference>
<dbReference type="EMBL" id="RCNT01000001">
    <property type="protein sequence ID" value="RMA44057.1"/>
    <property type="molecule type" value="Genomic_DNA"/>
</dbReference>